<evidence type="ECO:0000259" key="11">
    <source>
        <dbReference type="PROSITE" id="PS50262"/>
    </source>
</evidence>
<evidence type="ECO:0000256" key="5">
    <source>
        <dbReference type="ARBA" id="ARBA00023040"/>
    </source>
</evidence>
<feature type="transmembrane region" description="Helical" evidence="9">
    <location>
        <begin position="139"/>
        <end position="164"/>
    </location>
</feature>
<evidence type="ECO:0000256" key="10">
    <source>
        <dbReference type="SAM" id="SignalP"/>
    </source>
</evidence>
<name>A0A151NKN5_ALLMI</name>
<dbReference type="InterPro" id="IPR000276">
    <property type="entry name" value="GPCR_Rhodpsn"/>
</dbReference>
<dbReference type="PRINTS" id="PR00237">
    <property type="entry name" value="GPCRRHODOPSN"/>
</dbReference>
<evidence type="ECO:0000256" key="3">
    <source>
        <dbReference type="ARBA" id="ARBA00022692"/>
    </source>
</evidence>
<reference evidence="12 13" key="1">
    <citation type="journal article" date="2012" name="Genome Biol.">
        <title>Sequencing three crocodilian genomes to illuminate the evolution of archosaurs and amniotes.</title>
        <authorList>
            <person name="St John J.A."/>
            <person name="Braun E.L."/>
            <person name="Isberg S.R."/>
            <person name="Miles L.G."/>
            <person name="Chong A.Y."/>
            <person name="Gongora J."/>
            <person name="Dalzell P."/>
            <person name="Moran C."/>
            <person name="Bed'hom B."/>
            <person name="Abzhanov A."/>
            <person name="Burgess S.C."/>
            <person name="Cooksey A.M."/>
            <person name="Castoe T.A."/>
            <person name="Crawford N.G."/>
            <person name="Densmore L.D."/>
            <person name="Drew J.C."/>
            <person name="Edwards S.V."/>
            <person name="Faircloth B.C."/>
            <person name="Fujita M.K."/>
            <person name="Greenwold M.J."/>
            <person name="Hoffmann F.G."/>
            <person name="Howard J.M."/>
            <person name="Iguchi T."/>
            <person name="Janes D.E."/>
            <person name="Khan S.Y."/>
            <person name="Kohno S."/>
            <person name="de Koning A.J."/>
            <person name="Lance S.L."/>
            <person name="McCarthy F.M."/>
            <person name="McCormack J.E."/>
            <person name="Merchant M.E."/>
            <person name="Peterson D.G."/>
            <person name="Pollock D.D."/>
            <person name="Pourmand N."/>
            <person name="Raney B.J."/>
            <person name="Roessler K.A."/>
            <person name="Sanford J.R."/>
            <person name="Sawyer R.H."/>
            <person name="Schmidt C.J."/>
            <person name="Triplett E.W."/>
            <person name="Tuberville T.D."/>
            <person name="Venegas-Anaya M."/>
            <person name="Howard J.T."/>
            <person name="Jarvis E.D."/>
            <person name="Guillette L.J.Jr."/>
            <person name="Glenn T.C."/>
            <person name="Green R.E."/>
            <person name="Ray D.A."/>
        </authorList>
    </citation>
    <scope>NUCLEOTIDE SEQUENCE [LARGE SCALE GENOMIC DNA]</scope>
    <source>
        <strain evidence="12">KSC_2009_1</strain>
    </source>
</reference>
<keyword evidence="13" id="KW-1185">Reference proteome</keyword>
<keyword evidence="4 9" id="KW-1133">Transmembrane helix</keyword>
<dbReference type="InterPro" id="IPR000725">
    <property type="entry name" value="Olfact_rcpt"/>
</dbReference>
<sequence length="259" mass="28143">MYILLGHLALADAAFACTTAPTMLGTLLYGDQAVPWAGCLAQMYFFIAFAITDSFFLAALTYDHYAAICHPLHYPVLMSPKHCRELAAGAWTLPHPYALTHTLLMAQLNSCGQPRVPHFSCDTTPLLELACSDPRTPQAVIFSLGVLVVLTPITCVVLSYAHILSSVLQVPSAAGKCKAFSTCGSHLAVVTLFYGAVLGLYFRPATSYVAQQDMVANVLYAVVTPIVNPFLYSLRSTDMRKAVQRVFKRSVTHRGQALP</sequence>
<keyword evidence="2" id="KW-1003">Cell membrane</keyword>
<gene>
    <name evidence="12" type="ORF">Y1Q_0009426</name>
</gene>
<dbReference type="SUPFAM" id="SSF81321">
    <property type="entry name" value="Family A G protein-coupled receptor-like"/>
    <property type="match status" value="1"/>
</dbReference>
<evidence type="ECO:0000313" key="13">
    <source>
        <dbReference type="Proteomes" id="UP000050525"/>
    </source>
</evidence>
<feature type="chain" id="PRO_5007586141" evidence="10">
    <location>
        <begin position="17"/>
        <end position="259"/>
    </location>
</feature>
<evidence type="ECO:0000256" key="8">
    <source>
        <dbReference type="ARBA" id="ARBA00023224"/>
    </source>
</evidence>
<dbReference type="Pfam" id="PF13853">
    <property type="entry name" value="7tm_4"/>
    <property type="match status" value="1"/>
</dbReference>
<dbReference type="STRING" id="8496.A0A151NKN5"/>
<dbReference type="EMBL" id="AKHW03002733">
    <property type="protein sequence ID" value="KYO37366.1"/>
    <property type="molecule type" value="Genomic_DNA"/>
</dbReference>
<feature type="domain" description="G-protein coupled receptors family 1 profile" evidence="11">
    <location>
        <begin position="1"/>
        <end position="232"/>
    </location>
</feature>
<evidence type="ECO:0000256" key="1">
    <source>
        <dbReference type="ARBA" id="ARBA00004651"/>
    </source>
</evidence>
<feature type="signal peptide" evidence="10">
    <location>
        <begin position="1"/>
        <end position="16"/>
    </location>
</feature>
<dbReference type="PANTHER" id="PTHR48001">
    <property type="entry name" value="OLFACTORY RECEPTOR"/>
    <property type="match status" value="1"/>
</dbReference>
<evidence type="ECO:0000313" key="12">
    <source>
        <dbReference type="EMBL" id="KYO37366.1"/>
    </source>
</evidence>
<dbReference type="GO" id="GO:0004984">
    <property type="term" value="F:olfactory receptor activity"/>
    <property type="evidence" value="ECO:0007669"/>
    <property type="project" value="InterPro"/>
</dbReference>
<dbReference type="PRINTS" id="PR00245">
    <property type="entry name" value="OLFACTORYR"/>
</dbReference>
<comment type="subcellular location">
    <subcellularLocation>
        <location evidence="1">Cell membrane</location>
        <topology evidence="1">Multi-pass membrane protein</topology>
    </subcellularLocation>
</comment>
<evidence type="ECO:0000256" key="9">
    <source>
        <dbReference type="SAM" id="Phobius"/>
    </source>
</evidence>
<dbReference type="PROSITE" id="PS50262">
    <property type="entry name" value="G_PROTEIN_RECEP_F1_2"/>
    <property type="match status" value="1"/>
</dbReference>
<keyword evidence="10" id="KW-0732">Signal</keyword>
<evidence type="ECO:0000256" key="6">
    <source>
        <dbReference type="ARBA" id="ARBA00023136"/>
    </source>
</evidence>
<feature type="transmembrane region" description="Helical" evidence="9">
    <location>
        <begin position="40"/>
        <end position="62"/>
    </location>
</feature>
<evidence type="ECO:0000256" key="4">
    <source>
        <dbReference type="ARBA" id="ARBA00022989"/>
    </source>
</evidence>
<comment type="caution">
    <text evidence="12">The sequence shown here is derived from an EMBL/GenBank/DDBJ whole genome shotgun (WGS) entry which is preliminary data.</text>
</comment>
<dbReference type="Proteomes" id="UP000050525">
    <property type="component" value="Unassembled WGS sequence"/>
</dbReference>
<keyword evidence="7" id="KW-0675">Receptor</keyword>
<dbReference type="Gene3D" id="1.20.1070.10">
    <property type="entry name" value="Rhodopsin 7-helix transmembrane proteins"/>
    <property type="match status" value="1"/>
</dbReference>
<feature type="transmembrane region" description="Helical" evidence="9">
    <location>
        <begin position="214"/>
        <end position="232"/>
    </location>
</feature>
<dbReference type="FunFam" id="1.20.1070.10:FF:000015">
    <property type="entry name" value="Olfactory receptor"/>
    <property type="match status" value="1"/>
</dbReference>
<keyword evidence="8" id="KW-0807">Transducer</keyword>
<dbReference type="GO" id="GO:0005886">
    <property type="term" value="C:plasma membrane"/>
    <property type="evidence" value="ECO:0007669"/>
    <property type="project" value="UniProtKB-SubCell"/>
</dbReference>
<evidence type="ECO:0000256" key="2">
    <source>
        <dbReference type="ARBA" id="ARBA00022475"/>
    </source>
</evidence>
<keyword evidence="5" id="KW-0297">G-protein coupled receptor</keyword>
<keyword evidence="3 9" id="KW-0812">Transmembrane</keyword>
<dbReference type="AlphaFoldDB" id="A0A151NKN5"/>
<dbReference type="InterPro" id="IPR017452">
    <property type="entry name" value="GPCR_Rhodpsn_7TM"/>
</dbReference>
<proteinExistence type="predicted"/>
<keyword evidence="6 9" id="KW-0472">Membrane</keyword>
<dbReference type="GO" id="GO:0004930">
    <property type="term" value="F:G protein-coupled receptor activity"/>
    <property type="evidence" value="ECO:0007669"/>
    <property type="project" value="UniProtKB-KW"/>
</dbReference>
<protein>
    <submittedName>
        <fullName evidence="12">Olfactory receptor 1G1-like</fullName>
    </submittedName>
</protein>
<accession>A0A151NKN5</accession>
<feature type="transmembrane region" description="Helical" evidence="9">
    <location>
        <begin position="184"/>
        <end position="202"/>
    </location>
</feature>
<organism evidence="12 13">
    <name type="scientific">Alligator mississippiensis</name>
    <name type="common">American alligator</name>
    <dbReference type="NCBI Taxonomy" id="8496"/>
    <lineage>
        <taxon>Eukaryota</taxon>
        <taxon>Metazoa</taxon>
        <taxon>Chordata</taxon>
        <taxon>Craniata</taxon>
        <taxon>Vertebrata</taxon>
        <taxon>Euteleostomi</taxon>
        <taxon>Archelosauria</taxon>
        <taxon>Archosauria</taxon>
        <taxon>Crocodylia</taxon>
        <taxon>Alligatoridae</taxon>
        <taxon>Alligatorinae</taxon>
        <taxon>Alligator</taxon>
    </lineage>
</organism>
<evidence type="ECO:0000256" key="7">
    <source>
        <dbReference type="ARBA" id="ARBA00023170"/>
    </source>
</evidence>